<feature type="compositionally biased region" description="Acidic residues" evidence="1">
    <location>
        <begin position="55"/>
        <end position="72"/>
    </location>
</feature>
<dbReference type="PROSITE" id="PS50127">
    <property type="entry name" value="UBC_2"/>
    <property type="match status" value="1"/>
</dbReference>
<feature type="region of interest" description="Disordered" evidence="1">
    <location>
        <begin position="50"/>
        <end position="87"/>
    </location>
</feature>
<dbReference type="SMART" id="SM00212">
    <property type="entry name" value="UBCc"/>
    <property type="match status" value="1"/>
</dbReference>
<dbReference type="Gene3D" id="3.10.110.10">
    <property type="entry name" value="Ubiquitin Conjugating Enzyme"/>
    <property type="match status" value="1"/>
</dbReference>
<evidence type="ECO:0000256" key="1">
    <source>
        <dbReference type="SAM" id="MobiDB-lite"/>
    </source>
</evidence>
<sequence>MCKDQSSFSVETSDEFLLDNFFLENIEDAVSEATAVEEVLCAISDTYKDITSGNEEGDNSANEDEEYDYGSDEDFKAEPPPTKDRATKDDWRDVAEIGGGHGATAGNKRLMTDLAKIMRTDTTGLGFSLEPKNEDSMDRWVCKLFNFEDCALAQDLVQLKERKDIDFVELELQFKSDYPFSPPFIRVVYPRFKFHTGHVTIGGSICMELLTNSGWTPTNDIESILIQIRSEMIAGDARIEFRHDYPYDEAEARSAFTRVASQHGWSI</sequence>
<name>A0A7S3XWH9_HETAK</name>
<dbReference type="PANTHER" id="PTHR24067">
    <property type="entry name" value="UBIQUITIN-CONJUGATING ENZYME E2"/>
    <property type="match status" value="1"/>
</dbReference>
<evidence type="ECO:0000259" key="2">
    <source>
        <dbReference type="PROSITE" id="PS50127"/>
    </source>
</evidence>
<gene>
    <name evidence="3" type="ORF">HAKA00212_LOCUS13034</name>
</gene>
<organism evidence="3">
    <name type="scientific">Heterosigma akashiwo</name>
    <name type="common">Chromophytic alga</name>
    <name type="synonym">Heterosigma carterae</name>
    <dbReference type="NCBI Taxonomy" id="2829"/>
    <lineage>
        <taxon>Eukaryota</taxon>
        <taxon>Sar</taxon>
        <taxon>Stramenopiles</taxon>
        <taxon>Ochrophyta</taxon>
        <taxon>Raphidophyceae</taxon>
        <taxon>Chattonellales</taxon>
        <taxon>Chattonellaceae</taxon>
        <taxon>Heterosigma</taxon>
    </lineage>
</organism>
<dbReference type="InterPro" id="IPR016135">
    <property type="entry name" value="UBQ-conjugating_enzyme/RWD"/>
</dbReference>
<dbReference type="EMBL" id="HBIU01028250">
    <property type="protein sequence ID" value="CAE0634318.1"/>
    <property type="molecule type" value="Transcribed_RNA"/>
</dbReference>
<dbReference type="Pfam" id="PF00179">
    <property type="entry name" value="UQ_con"/>
    <property type="match status" value="1"/>
</dbReference>
<proteinExistence type="predicted"/>
<feature type="domain" description="UBC core" evidence="2">
    <location>
        <begin position="105"/>
        <end position="267"/>
    </location>
</feature>
<accession>A0A7S3XWH9</accession>
<protein>
    <recommendedName>
        <fullName evidence="2">UBC core domain-containing protein</fullName>
    </recommendedName>
</protein>
<dbReference type="AlphaFoldDB" id="A0A7S3XWH9"/>
<dbReference type="InterPro" id="IPR000608">
    <property type="entry name" value="UBC"/>
</dbReference>
<feature type="compositionally biased region" description="Basic and acidic residues" evidence="1">
    <location>
        <begin position="73"/>
        <end position="87"/>
    </location>
</feature>
<dbReference type="SUPFAM" id="SSF54495">
    <property type="entry name" value="UBC-like"/>
    <property type="match status" value="1"/>
</dbReference>
<reference evidence="3" key="1">
    <citation type="submission" date="2021-01" db="EMBL/GenBank/DDBJ databases">
        <authorList>
            <person name="Corre E."/>
            <person name="Pelletier E."/>
            <person name="Niang G."/>
            <person name="Scheremetjew M."/>
            <person name="Finn R."/>
            <person name="Kale V."/>
            <person name="Holt S."/>
            <person name="Cochrane G."/>
            <person name="Meng A."/>
            <person name="Brown T."/>
            <person name="Cohen L."/>
        </authorList>
    </citation>
    <scope>NUCLEOTIDE SEQUENCE</scope>
    <source>
        <strain evidence="3">CCMP3107</strain>
    </source>
</reference>
<evidence type="ECO:0000313" key="3">
    <source>
        <dbReference type="EMBL" id="CAE0634318.1"/>
    </source>
</evidence>
<dbReference type="CDD" id="cd23802">
    <property type="entry name" value="UBCc_UBE2Q"/>
    <property type="match status" value="1"/>
</dbReference>
<dbReference type="InterPro" id="IPR050113">
    <property type="entry name" value="Ub_conjugating_enzyme"/>
</dbReference>